<keyword evidence="2" id="KW-1185">Reference proteome</keyword>
<dbReference type="RefSeq" id="WP_184171428.1">
    <property type="nucleotide sequence ID" value="NZ_JACHGF010000001.1"/>
</dbReference>
<gene>
    <name evidence="1" type="ORF">HNQ92_000879</name>
</gene>
<accession>A0A840TS15</accession>
<proteinExistence type="predicted"/>
<dbReference type="AlphaFoldDB" id="A0A840TS15"/>
<name>A0A840TS15_9BACT</name>
<dbReference type="EMBL" id="JACHGF010000001">
    <property type="protein sequence ID" value="MBB5282758.1"/>
    <property type="molecule type" value="Genomic_DNA"/>
</dbReference>
<reference evidence="1 2" key="1">
    <citation type="submission" date="2020-08" db="EMBL/GenBank/DDBJ databases">
        <title>Genomic Encyclopedia of Type Strains, Phase IV (KMG-IV): sequencing the most valuable type-strain genomes for metagenomic binning, comparative biology and taxonomic classification.</title>
        <authorList>
            <person name="Goeker M."/>
        </authorList>
    </citation>
    <scope>NUCLEOTIDE SEQUENCE [LARGE SCALE GENOMIC DNA]</scope>
    <source>
        <strain evidence="1 2">DSM 105074</strain>
    </source>
</reference>
<protein>
    <submittedName>
        <fullName evidence="1">Uncharacterized protein</fullName>
    </submittedName>
</protein>
<dbReference type="Proteomes" id="UP000557307">
    <property type="component" value="Unassembled WGS sequence"/>
</dbReference>
<evidence type="ECO:0000313" key="2">
    <source>
        <dbReference type="Proteomes" id="UP000557307"/>
    </source>
</evidence>
<comment type="caution">
    <text evidence="1">The sequence shown here is derived from an EMBL/GenBank/DDBJ whole genome shotgun (WGS) entry which is preliminary data.</text>
</comment>
<sequence length="188" mass="21724">MKSTLLTTLIGVFLFSQCSVDRGVIPKVDEQTKIEFLKKLVPHITGTWDIKKVHIKRQSSPYHAELKLNRDTTLIDFATLTLALSSTQYGSEPSRYEGEIRYKAKKYPVQFELIAGPWLYNQKKEGSKAYFLIQYNYPPGSSHLVENDEYFLEQIGFMLETFSLETMSGPMIWKGLNRGIEQIDFVKR</sequence>
<evidence type="ECO:0000313" key="1">
    <source>
        <dbReference type="EMBL" id="MBB5282758.1"/>
    </source>
</evidence>
<organism evidence="1 2">
    <name type="scientific">Rhabdobacter roseus</name>
    <dbReference type="NCBI Taxonomy" id="1655419"/>
    <lineage>
        <taxon>Bacteria</taxon>
        <taxon>Pseudomonadati</taxon>
        <taxon>Bacteroidota</taxon>
        <taxon>Cytophagia</taxon>
        <taxon>Cytophagales</taxon>
        <taxon>Cytophagaceae</taxon>
        <taxon>Rhabdobacter</taxon>
    </lineage>
</organism>